<keyword evidence="1" id="KW-0812">Transmembrane</keyword>
<organism evidence="2 3">
    <name type="scientific">Carnobacterium antarcticum</name>
    <dbReference type="NCBI Taxonomy" id="2126436"/>
    <lineage>
        <taxon>Bacteria</taxon>
        <taxon>Bacillati</taxon>
        <taxon>Bacillota</taxon>
        <taxon>Bacilli</taxon>
        <taxon>Lactobacillales</taxon>
        <taxon>Carnobacteriaceae</taxon>
        <taxon>Carnobacterium</taxon>
    </lineage>
</organism>
<sequence length="291" mass="32793">MKIKEIKQTARQRLKGNWKVAILNLLVISVLSGVISQVIFGVMGLASFSTLTNLFDNAGSYDPYTASKITISSGILASLIGMFVGILTSVLSVGYDWSILDMVDGAKLTVEALFQTFSRKRIWKVLGLTLVTSILVMLWSLLLVIPGIIKSYSYSQALNILKDEPEITIMDALDKSRKMMKGKKWKLFRLQLSILLWLLVPLFVFIIFLLGSLQTLENSSMNGGGVMVAFIIVFILLMIYTIFISFYIQPYQITAKQVFYRELSDGTTPFQAEQKYDEEYEGTQLEDVELK</sequence>
<keyword evidence="1" id="KW-1133">Transmembrane helix</keyword>
<protein>
    <submittedName>
        <fullName evidence="2">DUF975 family protein</fullName>
    </submittedName>
</protein>
<proteinExistence type="predicted"/>
<accession>A0ABW4NPJ9</accession>
<dbReference type="EMBL" id="JBHUFF010000020">
    <property type="protein sequence ID" value="MFD1800360.1"/>
    <property type="molecule type" value="Genomic_DNA"/>
</dbReference>
<evidence type="ECO:0000313" key="2">
    <source>
        <dbReference type="EMBL" id="MFD1800360.1"/>
    </source>
</evidence>
<keyword evidence="3" id="KW-1185">Reference proteome</keyword>
<feature type="transmembrane region" description="Helical" evidence="1">
    <location>
        <begin position="125"/>
        <end position="149"/>
    </location>
</feature>
<feature type="transmembrane region" description="Helical" evidence="1">
    <location>
        <begin position="21"/>
        <end position="49"/>
    </location>
</feature>
<reference evidence="3" key="1">
    <citation type="journal article" date="2019" name="Int. J. Syst. Evol. Microbiol.">
        <title>The Global Catalogue of Microorganisms (GCM) 10K type strain sequencing project: providing services to taxonomists for standard genome sequencing and annotation.</title>
        <authorList>
            <consortium name="The Broad Institute Genomics Platform"/>
            <consortium name="The Broad Institute Genome Sequencing Center for Infectious Disease"/>
            <person name="Wu L."/>
            <person name="Ma J."/>
        </authorList>
    </citation>
    <scope>NUCLEOTIDE SEQUENCE [LARGE SCALE GENOMIC DNA]</scope>
    <source>
        <strain evidence="3">KCTC 42143</strain>
    </source>
</reference>
<dbReference type="Pfam" id="PF06161">
    <property type="entry name" value="DUF975"/>
    <property type="match status" value="1"/>
</dbReference>
<feature type="transmembrane region" description="Helical" evidence="1">
    <location>
        <begin position="69"/>
        <end position="93"/>
    </location>
</feature>
<keyword evidence="1" id="KW-0472">Membrane</keyword>
<comment type="caution">
    <text evidence="2">The sequence shown here is derived from an EMBL/GenBank/DDBJ whole genome shotgun (WGS) entry which is preliminary data.</text>
</comment>
<feature type="transmembrane region" description="Helical" evidence="1">
    <location>
        <begin position="194"/>
        <end position="213"/>
    </location>
</feature>
<evidence type="ECO:0000313" key="3">
    <source>
        <dbReference type="Proteomes" id="UP001597285"/>
    </source>
</evidence>
<dbReference type="Proteomes" id="UP001597285">
    <property type="component" value="Unassembled WGS sequence"/>
</dbReference>
<dbReference type="PANTHER" id="PTHR40076:SF1">
    <property type="entry name" value="MEMBRANE PROTEIN"/>
    <property type="match status" value="1"/>
</dbReference>
<name>A0ABW4NPJ9_9LACT</name>
<dbReference type="PANTHER" id="PTHR40076">
    <property type="entry name" value="MEMBRANE PROTEIN-RELATED"/>
    <property type="match status" value="1"/>
</dbReference>
<evidence type="ECO:0000256" key="1">
    <source>
        <dbReference type="SAM" id="Phobius"/>
    </source>
</evidence>
<feature type="transmembrane region" description="Helical" evidence="1">
    <location>
        <begin position="225"/>
        <end position="248"/>
    </location>
</feature>
<dbReference type="RefSeq" id="WP_058918630.1">
    <property type="nucleotide sequence ID" value="NZ_JBHSQC010000008.1"/>
</dbReference>
<dbReference type="InterPro" id="IPR010380">
    <property type="entry name" value="DUF975"/>
</dbReference>
<gene>
    <name evidence="2" type="ORF">ACFSBK_10930</name>
</gene>